<dbReference type="HOGENOM" id="CLU_1441435_0_0_1"/>
<protein>
    <submittedName>
        <fullName evidence="1">Uncharacterized protein</fullName>
    </submittedName>
</protein>
<name>T0MLW7_9MICR</name>
<keyword evidence="2" id="KW-1185">Reference proteome</keyword>
<dbReference type="Proteomes" id="UP000053780">
    <property type="component" value="Unassembled WGS sequence"/>
</dbReference>
<gene>
    <name evidence="1" type="ORF">NAPIS_ORF00417</name>
</gene>
<dbReference type="InterPro" id="IPR027417">
    <property type="entry name" value="P-loop_NTPase"/>
</dbReference>
<evidence type="ECO:0000313" key="1">
    <source>
        <dbReference type="EMBL" id="EQB62000.1"/>
    </source>
</evidence>
<dbReference type="EMBL" id="KE647051">
    <property type="protein sequence ID" value="EQB62000.1"/>
    <property type="molecule type" value="Genomic_DNA"/>
</dbReference>
<dbReference type="OrthoDB" id="289162at2759"/>
<reference evidence="1 2" key="1">
    <citation type="journal article" date="2013" name="BMC Genomics">
        <title>Genome sequencing and comparative genomics of honey bee microsporidia, Nosema apis reveal novel insights into host-parasite interactions.</title>
        <authorList>
            <person name="Chen Yp."/>
            <person name="Pettis J.S."/>
            <person name="Zhao Y."/>
            <person name="Liu X."/>
            <person name="Tallon L.J."/>
            <person name="Sadzewicz L.D."/>
            <person name="Li R."/>
            <person name="Zheng H."/>
            <person name="Huang S."/>
            <person name="Zhang X."/>
            <person name="Hamilton M.C."/>
            <person name="Pernal S.F."/>
            <person name="Melathopoulos A.P."/>
            <person name="Yan X."/>
            <person name="Evans J.D."/>
        </authorList>
    </citation>
    <scope>NUCLEOTIDE SEQUENCE [LARGE SCALE GENOMIC DNA]</scope>
    <source>
        <strain evidence="1 2">BRL 01</strain>
    </source>
</reference>
<dbReference type="VEuPathDB" id="MicrosporidiaDB:NAPIS_ORF00417"/>
<organism evidence="1 2">
    <name type="scientific">Vairimorpha apis BRL 01</name>
    <dbReference type="NCBI Taxonomy" id="1037528"/>
    <lineage>
        <taxon>Eukaryota</taxon>
        <taxon>Fungi</taxon>
        <taxon>Fungi incertae sedis</taxon>
        <taxon>Microsporidia</taxon>
        <taxon>Nosematidae</taxon>
        <taxon>Vairimorpha</taxon>
    </lineage>
</organism>
<proteinExistence type="predicted"/>
<accession>T0MLW7</accession>
<dbReference type="AlphaFoldDB" id="T0MLW7"/>
<evidence type="ECO:0000313" key="2">
    <source>
        <dbReference type="Proteomes" id="UP000053780"/>
    </source>
</evidence>
<sequence length="188" mass="22383">MLILIKEDEYSYMHQFLINTWISEGVYNNENKILIVNKDNKMENKNSNKMYIAWRYANIQLNNENSKFSLINKLTYSNNVLVGNETTMHSIKEYLNSDTNCRVAIYSLFSPSYDTSNIEKDLFNLKKIIRQQKHIFIYLEKLSIYKNLYENANDTFKFGIKFIKDKLVLEKIDIPPEDIELTKDCKEF</sequence>
<dbReference type="Gene3D" id="3.40.50.300">
    <property type="entry name" value="P-loop containing nucleotide triphosphate hydrolases"/>
    <property type="match status" value="1"/>
</dbReference>